<dbReference type="AlphaFoldDB" id="A0A8J4CZM3"/>
<accession>A0A8J4CZM3</accession>
<sequence>MLSFTSICHTSVEAPSKLAEGPCRRSLGYSSITRQSQMKEDDAIFALPGLVEESSVLSEGSAKSRSSISKRCSQSSSWPWIEGRNARQWSAHGLSVPSEISPQLELVGLVWVNECACCDIRTGSPIGNVRQRCHIPCWFECASICATGIVRMALKPF</sequence>
<dbReference type="Proteomes" id="UP000747110">
    <property type="component" value="Unassembled WGS sequence"/>
</dbReference>
<organism evidence="1 2">
    <name type="scientific">Volvox reticuliferus</name>
    <dbReference type="NCBI Taxonomy" id="1737510"/>
    <lineage>
        <taxon>Eukaryota</taxon>
        <taxon>Viridiplantae</taxon>
        <taxon>Chlorophyta</taxon>
        <taxon>core chlorophytes</taxon>
        <taxon>Chlorophyceae</taxon>
        <taxon>CS clade</taxon>
        <taxon>Chlamydomonadales</taxon>
        <taxon>Volvocaceae</taxon>
        <taxon>Volvox</taxon>
    </lineage>
</organism>
<name>A0A8J4CZM3_9CHLO</name>
<comment type="caution">
    <text evidence="1">The sequence shown here is derived from an EMBL/GenBank/DDBJ whole genome shotgun (WGS) entry which is preliminary data.</text>
</comment>
<evidence type="ECO:0000313" key="2">
    <source>
        <dbReference type="Proteomes" id="UP000747110"/>
    </source>
</evidence>
<evidence type="ECO:0000313" key="1">
    <source>
        <dbReference type="EMBL" id="GIL90776.1"/>
    </source>
</evidence>
<proteinExistence type="predicted"/>
<protein>
    <submittedName>
        <fullName evidence="1">Uncharacterized protein</fullName>
    </submittedName>
</protein>
<dbReference type="EMBL" id="BNCP01000060">
    <property type="protein sequence ID" value="GIL90776.1"/>
    <property type="molecule type" value="Genomic_DNA"/>
</dbReference>
<gene>
    <name evidence="1" type="ORF">Vretifemale_18506</name>
</gene>
<keyword evidence="2" id="KW-1185">Reference proteome</keyword>
<reference evidence="1" key="1">
    <citation type="journal article" date="2021" name="Proc. Natl. Acad. Sci. U.S.A.">
        <title>Three genomes in the algal genus Volvox reveal the fate of a haploid sex-determining region after a transition to homothallism.</title>
        <authorList>
            <person name="Yamamoto K."/>
            <person name="Hamaji T."/>
            <person name="Kawai-Toyooka H."/>
            <person name="Matsuzaki R."/>
            <person name="Takahashi F."/>
            <person name="Nishimura Y."/>
            <person name="Kawachi M."/>
            <person name="Noguchi H."/>
            <person name="Minakuchi Y."/>
            <person name="Umen J.G."/>
            <person name="Toyoda A."/>
            <person name="Nozaki H."/>
        </authorList>
    </citation>
    <scope>NUCLEOTIDE SEQUENCE</scope>
    <source>
        <strain evidence="1">NIES-3786</strain>
    </source>
</reference>